<name>A0A521E9D0_9BACT</name>
<evidence type="ECO:0000256" key="2">
    <source>
        <dbReference type="ARBA" id="ARBA00022801"/>
    </source>
</evidence>
<dbReference type="SUPFAM" id="SSF53383">
    <property type="entry name" value="PLP-dependent transferases"/>
    <property type="match status" value="1"/>
</dbReference>
<accession>A0A521E9D0</accession>
<sequence length="394" mass="45294">MNEIDALANKLAPHYSHFDVANRLLFTGHSHQAWPDVAREGQLEYFDVCARDVDNKWEASFEKTEILRNYLRDFYDDPDGLYCREESTHVLFVSWMSSLDLKNKPKIVTTDGEFHSLFRQLKRMEEEGLEMAEVPVHPDESFGERIIDEMDERTSAVMLSRVYFQSSFINTHLTEIAAAARDKGIPVMIDDYHGTNVVPLSIREAGLEDCFILIGGYKYLQWGEANCFLRFPKNCNYRPAITGWFAAFNSLDKPRTGGPVEYDDGNQRFASGTYDPSSQFRAAKVVEFFREEGLTPQVLRKQYKAQVGLLRERFLSKKFDQSVIRLTHEEPLEQNGGFLSLTSPKARDIRAKLMDNGVYTDARGEILRFGPAPYIITTQIEHAMDKLEKVVREI</sequence>
<dbReference type="InterPro" id="IPR010111">
    <property type="entry name" value="Kynureninase"/>
</dbReference>
<dbReference type="InterPro" id="IPR015424">
    <property type="entry name" value="PyrdxlP-dep_Trfase"/>
</dbReference>
<gene>
    <name evidence="4" type="ORF">SAMN06265219_11130</name>
</gene>
<reference evidence="4 5" key="1">
    <citation type="submission" date="2017-05" db="EMBL/GenBank/DDBJ databases">
        <authorList>
            <person name="Varghese N."/>
            <person name="Submissions S."/>
        </authorList>
    </citation>
    <scope>NUCLEOTIDE SEQUENCE [LARGE SCALE GENOMIC DNA]</scope>
    <source>
        <strain evidence="4 5">DSM 21985</strain>
    </source>
</reference>
<dbReference type="GO" id="GO:0016829">
    <property type="term" value="F:lyase activity"/>
    <property type="evidence" value="ECO:0007669"/>
    <property type="project" value="UniProtKB-KW"/>
</dbReference>
<evidence type="ECO:0000313" key="5">
    <source>
        <dbReference type="Proteomes" id="UP000317557"/>
    </source>
</evidence>
<organism evidence="4 5">
    <name type="scientific">Gracilimonas mengyeensis</name>
    <dbReference type="NCBI Taxonomy" id="1302730"/>
    <lineage>
        <taxon>Bacteria</taxon>
        <taxon>Pseudomonadati</taxon>
        <taxon>Balneolota</taxon>
        <taxon>Balneolia</taxon>
        <taxon>Balneolales</taxon>
        <taxon>Balneolaceae</taxon>
        <taxon>Gracilimonas</taxon>
    </lineage>
</organism>
<dbReference type="GO" id="GO:0030170">
    <property type="term" value="F:pyridoxal phosphate binding"/>
    <property type="evidence" value="ECO:0007669"/>
    <property type="project" value="InterPro"/>
</dbReference>
<dbReference type="Proteomes" id="UP000317557">
    <property type="component" value="Unassembled WGS sequence"/>
</dbReference>
<proteinExistence type="predicted"/>
<dbReference type="GO" id="GO:0019441">
    <property type="term" value="P:L-tryptophan catabolic process to kynurenine"/>
    <property type="evidence" value="ECO:0007669"/>
    <property type="project" value="TreeGrafter"/>
</dbReference>
<dbReference type="OrthoDB" id="5501089at2"/>
<evidence type="ECO:0000313" key="4">
    <source>
        <dbReference type="EMBL" id="SMO80546.1"/>
    </source>
</evidence>
<dbReference type="GO" id="GO:0030429">
    <property type="term" value="F:kynureninase activity"/>
    <property type="evidence" value="ECO:0007669"/>
    <property type="project" value="InterPro"/>
</dbReference>
<keyword evidence="3" id="KW-0663">Pyridoxal phosphate</keyword>
<keyword evidence="4" id="KW-0456">Lyase</keyword>
<dbReference type="InterPro" id="IPR015421">
    <property type="entry name" value="PyrdxlP-dep_Trfase_major"/>
</dbReference>
<dbReference type="PANTHER" id="PTHR14084">
    <property type="entry name" value="KYNURENINASE"/>
    <property type="match status" value="1"/>
</dbReference>
<dbReference type="AlphaFoldDB" id="A0A521E9D0"/>
<dbReference type="Gene3D" id="3.90.1150.10">
    <property type="entry name" value="Aspartate Aminotransferase, domain 1"/>
    <property type="match status" value="1"/>
</dbReference>
<protein>
    <submittedName>
        <fullName evidence="4">Selenocysteine lyase/Cysteine desulfurase</fullName>
    </submittedName>
</protein>
<dbReference type="GO" id="GO:0043420">
    <property type="term" value="P:anthranilate metabolic process"/>
    <property type="evidence" value="ECO:0007669"/>
    <property type="project" value="TreeGrafter"/>
</dbReference>
<dbReference type="RefSeq" id="WP_142455029.1">
    <property type="nucleotide sequence ID" value="NZ_FXTP01000011.1"/>
</dbReference>
<keyword evidence="2" id="KW-0378">Hydrolase</keyword>
<dbReference type="GO" id="GO:0009435">
    <property type="term" value="P:NAD+ biosynthetic process"/>
    <property type="evidence" value="ECO:0007669"/>
    <property type="project" value="InterPro"/>
</dbReference>
<dbReference type="Pfam" id="PF22580">
    <property type="entry name" value="KYNU_C"/>
    <property type="match status" value="1"/>
</dbReference>
<dbReference type="GO" id="GO:0005737">
    <property type="term" value="C:cytoplasm"/>
    <property type="evidence" value="ECO:0007669"/>
    <property type="project" value="InterPro"/>
</dbReference>
<dbReference type="InterPro" id="IPR015422">
    <property type="entry name" value="PyrdxlP-dep_Trfase_small"/>
</dbReference>
<dbReference type="EMBL" id="FXTP01000011">
    <property type="protein sequence ID" value="SMO80546.1"/>
    <property type="molecule type" value="Genomic_DNA"/>
</dbReference>
<keyword evidence="5" id="KW-1185">Reference proteome</keyword>
<keyword evidence="1" id="KW-0662">Pyridine nucleotide biosynthesis</keyword>
<evidence type="ECO:0000256" key="1">
    <source>
        <dbReference type="ARBA" id="ARBA00022642"/>
    </source>
</evidence>
<dbReference type="PANTHER" id="PTHR14084:SF0">
    <property type="entry name" value="KYNURENINASE"/>
    <property type="match status" value="1"/>
</dbReference>
<dbReference type="Gene3D" id="3.40.640.10">
    <property type="entry name" value="Type I PLP-dependent aspartate aminotransferase-like (Major domain)"/>
    <property type="match status" value="1"/>
</dbReference>
<evidence type="ECO:0000256" key="3">
    <source>
        <dbReference type="ARBA" id="ARBA00022898"/>
    </source>
</evidence>